<protein>
    <submittedName>
        <fullName evidence="2">Uncharacterized protein</fullName>
    </submittedName>
</protein>
<evidence type="ECO:0000313" key="2">
    <source>
        <dbReference type="EMBL" id="OGC63160.1"/>
    </source>
</evidence>
<organism evidence="2 3">
    <name type="scientific">candidate division WWE3 bacterium RIFOXYA2_FULL_46_9</name>
    <dbReference type="NCBI Taxonomy" id="1802636"/>
    <lineage>
        <taxon>Bacteria</taxon>
        <taxon>Katanobacteria</taxon>
    </lineage>
</organism>
<reference evidence="2 3" key="1">
    <citation type="journal article" date="2016" name="Nat. Commun.">
        <title>Thousands of microbial genomes shed light on interconnected biogeochemical processes in an aquifer system.</title>
        <authorList>
            <person name="Anantharaman K."/>
            <person name="Brown C.T."/>
            <person name="Hug L.A."/>
            <person name="Sharon I."/>
            <person name="Castelle C.J."/>
            <person name="Probst A.J."/>
            <person name="Thomas B.C."/>
            <person name="Singh A."/>
            <person name="Wilkins M.J."/>
            <person name="Karaoz U."/>
            <person name="Brodie E.L."/>
            <person name="Williams K.H."/>
            <person name="Hubbard S.S."/>
            <person name="Banfield J.F."/>
        </authorList>
    </citation>
    <scope>NUCLEOTIDE SEQUENCE [LARGE SCALE GENOMIC DNA]</scope>
</reference>
<dbReference type="Proteomes" id="UP000176614">
    <property type="component" value="Unassembled WGS sequence"/>
</dbReference>
<name>A0A1F4W1C4_UNCKA</name>
<evidence type="ECO:0000256" key="1">
    <source>
        <dbReference type="SAM" id="MobiDB-lite"/>
    </source>
</evidence>
<sequence>MSEINAETTVDSLYDKSRGKGPRDSSEPTPHGDLTSDEAAYKAALEVLGDKSVREPFVIKQAKEVKDYWELAQKEKVGLGVRSGAKYPKMIRTSPQEQITELA</sequence>
<dbReference type="EMBL" id="MEVT01000008">
    <property type="protein sequence ID" value="OGC63160.1"/>
    <property type="molecule type" value="Genomic_DNA"/>
</dbReference>
<dbReference type="AlphaFoldDB" id="A0A1F4W1C4"/>
<gene>
    <name evidence="2" type="ORF">A2264_00495</name>
</gene>
<feature type="compositionally biased region" description="Basic and acidic residues" evidence="1">
    <location>
        <begin position="13"/>
        <end position="26"/>
    </location>
</feature>
<comment type="caution">
    <text evidence="2">The sequence shown here is derived from an EMBL/GenBank/DDBJ whole genome shotgun (WGS) entry which is preliminary data.</text>
</comment>
<proteinExistence type="predicted"/>
<accession>A0A1F4W1C4</accession>
<evidence type="ECO:0000313" key="3">
    <source>
        <dbReference type="Proteomes" id="UP000176614"/>
    </source>
</evidence>
<feature type="compositionally biased region" description="Polar residues" evidence="1">
    <location>
        <begin position="1"/>
        <end position="11"/>
    </location>
</feature>
<feature type="region of interest" description="Disordered" evidence="1">
    <location>
        <begin position="1"/>
        <end position="36"/>
    </location>
</feature>